<feature type="binding site" evidence="5">
    <location>
        <position position="40"/>
    </location>
    <ligand>
        <name>Mg(2+)</name>
        <dbReference type="ChEBI" id="CHEBI:18420"/>
    </ligand>
</feature>
<dbReference type="Gene3D" id="3.40.50.300">
    <property type="entry name" value="P-loop containing nucleotide triphosphate hydrolases"/>
    <property type="match status" value="1"/>
</dbReference>
<reference evidence="8" key="1">
    <citation type="submission" date="2015-09" db="EMBL/GenBank/DDBJ databases">
        <authorList>
            <consortium name="Pathogen Informatics"/>
        </authorList>
    </citation>
    <scope>NUCLEOTIDE SEQUENCE [LARGE SCALE GENOMIC DNA]</scope>
    <source>
        <strain evidence="8">Lake Konstanz</strain>
    </source>
</reference>
<evidence type="ECO:0000256" key="6">
    <source>
        <dbReference type="RuleBase" id="RU003925"/>
    </source>
</evidence>
<dbReference type="InterPro" id="IPR005225">
    <property type="entry name" value="Small_GTP-bd"/>
</dbReference>
<dbReference type="NCBIfam" id="TIGR00231">
    <property type="entry name" value="small_GTP"/>
    <property type="match status" value="1"/>
</dbReference>
<name>A0A0S4IQT8_BODSA</name>
<dbReference type="GO" id="GO:0005525">
    <property type="term" value="F:GTP binding"/>
    <property type="evidence" value="ECO:0007669"/>
    <property type="project" value="UniProtKB-KW"/>
</dbReference>
<comment type="similarity">
    <text evidence="1 6">Belongs to the small GTPase superfamily. Arf family.</text>
</comment>
<dbReference type="OrthoDB" id="2011769at2759"/>
<evidence type="ECO:0000256" key="2">
    <source>
        <dbReference type="ARBA" id="ARBA00022741"/>
    </source>
</evidence>
<dbReference type="PROSITE" id="PS51417">
    <property type="entry name" value="ARF"/>
    <property type="match status" value="1"/>
</dbReference>
<dbReference type="Proteomes" id="UP000051952">
    <property type="component" value="Unassembled WGS sequence"/>
</dbReference>
<feature type="binding site" evidence="4">
    <location>
        <position position="81"/>
    </location>
    <ligand>
        <name>GTP</name>
        <dbReference type="ChEBI" id="CHEBI:37565"/>
    </ligand>
</feature>
<dbReference type="Pfam" id="PF00025">
    <property type="entry name" value="Arf"/>
    <property type="match status" value="1"/>
</dbReference>
<feature type="binding site" evidence="5">
    <location>
        <position position="59"/>
    </location>
    <ligand>
        <name>Mg(2+)</name>
        <dbReference type="ChEBI" id="CHEBI:18420"/>
    </ligand>
</feature>
<organism evidence="7 8">
    <name type="scientific">Bodo saltans</name>
    <name type="common">Flagellated protozoan</name>
    <dbReference type="NCBI Taxonomy" id="75058"/>
    <lineage>
        <taxon>Eukaryota</taxon>
        <taxon>Discoba</taxon>
        <taxon>Euglenozoa</taxon>
        <taxon>Kinetoplastea</taxon>
        <taxon>Metakinetoplastina</taxon>
        <taxon>Eubodonida</taxon>
        <taxon>Bodonidae</taxon>
        <taxon>Bodo</taxon>
    </lineage>
</organism>
<protein>
    <submittedName>
        <fullName evidence="7">ADP-ribosylation factor-like protein, putative</fullName>
    </submittedName>
</protein>
<evidence type="ECO:0000313" key="7">
    <source>
        <dbReference type="EMBL" id="CUF23898.1"/>
    </source>
</evidence>
<dbReference type="PRINTS" id="PR00328">
    <property type="entry name" value="SAR1GTPBP"/>
</dbReference>
<keyword evidence="5" id="KW-0479">Metal-binding</keyword>
<dbReference type="VEuPathDB" id="TriTrypDB:BSAL_60490"/>
<keyword evidence="8" id="KW-1185">Reference proteome</keyword>
<evidence type="ECO:0000256" key="5">
    <source>
        <dbReference type="PIRSR" id="PIRSR606689-2"/>
    </source>
</evidence>
<dbReference type="SMART" id="SM00177">
    <property type="entry name" value="ARF"/>
    <property type="match status" value="1"/>
</dbReference>
<keyword evidence="2 4" id="KW-0547">Nucleotide-binding</keyword>
<sequence>MHSQIRVNSTAEMLRTIRNRMKREKEPRILILGLDNAGKTTILKKLGDEEQGGAPEGPTQGFNIKNLSLEGRSAKLCDLGGQRALRDFWQDYYENTDCLMYVVDSSDQRRLEEAHATFVDVINSVPRVPVLVFANKQDLATAKDPAMIAEILELVECRDRKWQIQGCSAKTGDGLEIGVQWIMQNCP</sequence>
<keyword evidence="5" id="KW-0460">Magnesium</keyword>
<feature type="binding site" evidence="4">
    <location>
        <begin position="135"/>
        <end position="138"/>
    </location>
    <ligand>
        <name>GTP</name>
        <dbReference type="ChEBI" id="CHEBI:37565"/>
    </ligand>
</feature>
<dbReference type="FunFam" id="3.40.50.300:FF:001166">
    <property type="entry name" value="ADP-ribosylation factor D"/>
    <property type="match status" value="1"/>
</dbReference>
<dbReference type="InterPro" id="IPR006689">
    <property type="entry name" value="Small_GTPase_ARF/SAR"/>
</dbReference>
<feature type="binding site" evidence="4">
    <location>
        <begin position="33"/>
        <end position="40"/>
    </location>
    <ligand>
        <name>GTP</name>
        <dbReference type="ChEBI" id="CHEBI:37565"/>
    </ligand>
</feature>
<dbReference type="GO" id="GO:0046872">
    <property type="term" value="F:metal ion binding"/>
    <property type="evidence" value="ECO:0007669"/>
    <property type="project" value="UniProtKB-KW"/>
</dbReference>
<keyword evidence="3 4" id="KW-0342">GTP-binding</keyword>
<dbReference type="PANTHER" id="PTHR45697">
    <property type="entry name" value="ADP-RIBOSYLATION FACTOR-LIKE PROTEIN 2-RELATED"/>
    <property type="match status" value="1"/>
</dbReference>
<dbReference type="AlphaFoldDB" id="A0A0S4IQT8"/>
<dbReference type="SMART" id="SM00178">
    <property type="entry name" value="SAR"/>
    <property type="match status" value="1"/>
</dbReference>
<evidence type="ECO:0000256" key="1">
    <source>
        <dbReference type="ARBA" id="ARBA00010290"/>
    </source>
</evidence>
<dbReference type="GO" id="GO:0003924">
    <property type="term" value="F:GTPase activity"/>
    <property type="evidence" value="ECO:0007669"/>
    <property type="project" value="InterPro"/>
</dbReference>
<evidence type="ECO:0000313" key="8">
    <source>
        <dbReference type="Proteomes" id="UP000051952"/>
    </source>
</evidence>
<proteinExistence type="inferred from homology"/>
<dbReference type="OMA" id="AQIIMLG"/>
<accession>A0A0S4IQT8</accession>
<dbReference type="InterPro" id="IPR027417">
    <property type="entry name" value="P-loop_NTPase"/>
</dbReference>
<evidence type="ECO:0000256" key="3">
    <source>
        <dbReference type="ARBA" id="ARBA00023134"/>
    </source>
</evidence>
<gene>
    <name evidence="7" type="ORF">BSAL_60490</name>
</gene>
<evidence type="ECO:0000256" key="4">
    <source>
        <dbReference type="PIRSR" id="PIRSR606689-1"/>
    </source>
</evidence>
<dbReference type="SUPFAM" id="SSF52540">
    <property type="entry name" value="P-loop containing nucleoside triphosphate hydrolases"/>
    <property type="match status" value="1"/>
</dbReference>
<dbReference type="InterPro" id="IPR044612">
    <property type="entry name" value="ARL2/3"/>
</dbReference>
<dbReference type="EMBL" id="CYKH01000274">
    <property type="protein sequence ID" value="CUF23898.1"/>
    <property type="molecule type" value="Genomic_DNA"/>
</dbReference>